<proteinExistence type="predicted"/>
<dbReference type="Proteomes" id="UP001151760">
    <property type="component" value="Unassembled WGS sequence"/>
</dbReference>
<comment type="caution">
    <text evidence="1">The sequence shown here is derived from an EMBL/GenBank/DDBJ whole genome shotgun (WGS) entry which is preliminary data.</text>
</comment>
<reference evidence="1" key="2">
    <citation type="submission" date="2022-01" db="EMBL/GenBank/DDBJ databases">
        <authorList>
            <person name="Yamashiro T."/>
            <person name="Shiraishi A."/>
            <person name="Satake H."/>
            <person name="Nakayama K."/>
        </authorList>
    </citation>
    <scope>NUCLEOTIDE SEQUENCE</scope>
</reference>
<protein>
    <recommendedName>
        <fullName evidence="3">Secreted protein</fullName>
    </recommendedName>
</protein>
<sequence length="94" mass="9743">MNLSSVALAVLTTRPACHSSLTSYLSSLRESLSSAPDAYGQSLKALLSRPAASRSESRVPDVGSELEYPATVVVSDVHGAETHVHIPAHGGSEA</sequence>
<accession>A0ABQ4YG93</accession>
<dbReference type="EMBL" id="BQNB010010342">
    <property type="protein sequence ID" value="GJS75991.1"/>
    <property type="molecule type" value="Genomic_DNA"/>
</dbReference>
<reference evidence="1" key="1">
    <citation type="journal article" date="2022" name="Int. J. Mol. Sci.">
        <title>Draft Genome of Tanacetum Coccineum: Genomic Comparison of Closely Related Tanacetum-Family Plants.</title>
        <authorList>
            <person name="Yamashiro T."/>
            <person name="Shiraishi A."/>
            <person name="Nakayama K."/>
            <person name="Satake H."/>
        </authorList>
    </citation>
    <scope>NUCLEOTIDE SEQUENCE</scope>
</reference>
<evidence type="ECO:0000313" key="1">
    <source>
        <dbReference type="EMBL" id="GJS75991.1"/>
    </source>
</evidence>
<gene>
    <name evidence="1" type="ORF">Tco_0725872</name>
</gene>
<name>A0ABQ4YG93_9ASTR</name>
<keyword evidence="2" id="KW-1185">Reference proteome</keyword>
<evidence type="ECO:0008006" key="3">
    <source>
        <dbReference type="Google" id="ProtNLM"/>
    </source>
</evidence>
<organism evidence="1 2">
    <name type="scientific">Tanacetum coccineum</name>
    <dbReference type="NCBI Taxonomy" id="301880"/>
    <lineage>
        <taxon>Eukaryota</taxon>
        <taxon>Viridiplantae</taxon>
        <taxon>Streptophyta</taxon>
        <taxon>Embryophyta</taxon>
        <taxon>Tracheophyta</taxon>
        <taxon>Spermatophyta</taxon>
        <taxon>Magnoliopsida</taxon>
        <taxon>eudicotyledons</taxon>
        <taxon>Gunneridae</taxon>
        <taxon>Pentapetalae</taxon>
        <taxon>asterids</taxon>
        <taxon>campanulids</taxon>
        <taxon>Asterales</taxon>
        <taxon>Asteraceae</taxon>
        <taxon>Asteroideae</taxon>
        <taxon>Anthemideae</taxon>
        <taxon>Anthemidinae</taxon>
        <taxon>Tanacetum</taxon>
    </lineage>
</organism>
<evidence type="ECO:0000313" key="2">
    <source>
        <dbReference type="Proteomes" id="UP001151760"/>
    </source>
</evidence>